<organism evidence="3 4">
    <name type="scientific">Nesterenkonia alkaliphila</name>
    <dbReference type="NCBI Taxonomy" id="1463631"/>
    <lineage>
        <taxon>Bacteria</taxon>
        <taxon>Bacillati</taxon>
        <taxon>Actinomycetota</taxon>
        <taxon>Actinomycetes</taxon>
        <taxon>Micrococcales</taxon>
        <taxon>Micrococcaceae</taxon>
        <taxon>Nesterenkonia</taxon>
    </lineage>
</organism>
<dbReference type="SUPFAM" id="SSF54427">
    <property type="entry name" value="NTF2-like"/>
    <property type="match status" value="1"/>
</dbReference>
<dbReference type="AlphaFoldDB" id="A0A7K1UFL0"/>
<dbReference type="InterPro" id="IPR037401">
    <property type="entry name" value="SnoaL-like"/>
</dbReference>
<evidence type="ECO:0000259" key="2">
    <source>
        <dbReference type="Pfam" id="PF12680"/>
    </source>
</evidence>
<dbReference type="Pfam" id="PF12680">
    <property type="entry name" value="SnoaL_2"/>
    <property type="match status" value="1"/>
</dbReference>
<evidence type="ECO:0000313" key="4">
    <source>
        <dbReference type="Proteomes" id="UP000460157"/>
    </source>
</evidence>
<sequence length="148" mass="16975">MGRETKPPHPRSHPHRSQGELMTTQSTPVLEAYMNAWVAGNPQQIADLVSVDCVITECYGPVYRGRERVFQWADQWFSERGMVHSWQISSSFTAPGREVAEWVFDFTWQGRRRSFEGASIATVDGGLITSLREYRTTGELYDWTGTWL</sequence>
<dbReference type="Gene3D" id="3.10.450.50">
    <property type="match status" value="1"/>
</dbReference>
<gene>
    <name evidence="3" type="ORF">GNZ21_02590</name>
</gene>
<feature type="region of interest" description="Disordered" evidence="1">
    <location>
        <begin position="1"/>
        <end position="22"/>
    </location>
</feature>
<evidence type="ECO:0000313" key="3">
    <source>
        <dbReference type="EMBL" id="MVT25260.1"/>
    </source>
</evidence>
<name>A0A7K1UFL0_9MICC</name>
<accession>A0A7K1UFL0</accession>
<dbReference type="InterPro" id="IPR032710">
    <property type="entry name" value="NTF2-like_dom_sf"/>
</dbReference>
<comment type="caution">
    <text evidence="3">The sequence shown here is derived from an EMBL/GenBank/DDBJ whole genome shotgun (WGS) entry which is preliminary data.</text>
</comment>
<proteinExistence type="predicted"/>
<dbReference type="EMBL" id="WRPM01000018">
    <property type="protein sequence ID" value="MVT25260.1"/>
    <property type="molecule type" value="Genomic_DNA"/>
</dbReference>
<protein>
    <recommendedName>
        <fullName evidence="2">SnoaL-like domain-containing protein</fullName>
    </recommendedName>
</protein>
<feature type="domain" description="SnoaL-like" evidence="2">
    <location>
        <begin position="31"/>
        <end position="130"/>
    </location>
</feature>
<dbReference type="Proteomes" id="UP000460157">
    <property type="component" value="Unassembled WGS sequence"/>
</dbReference>
<evidence type="ECO:0000256" key="1">
    <source>
        <dbReference type="SAM" id="MobiDB-lite"/>
    </source>
</evidence>
<reference evidence="3 4" key="1">
    <citation type="submission" date="2019-12" db="EMBL/GenBank/DDBJ databases">
        <title>Nesterenkonia muleiensis sp. nov., a novel actinobacterium isolated from sap of Populus euphratica.</title>
        <authorList>
            <person name="Wang R."/>
        </authorList>
    </citation>
    <scope>NUCLEOTIDE SEQUENCE [LARGE SCALE GENOMIC DNA]</scope>
    <source>
        <strain evidence="3 4">F10</strain>
    </source>
</reference>
<keyword evidence="4" id="KW-1185">Reference proteome</keyword>